<dbReference type="InterPro" id="IPR011011">
    <property type="entry name" value="Znf_FYVE_PHD"/>
</dbReference>
<proteinExistence type="inferred from homology"/>
<dbReference type="SMART" id="SM00249">
    <property type="entry name" value="PHD"/>
    <property type="match status" value="1"/>
</dbReference>
<dbReference type="InterPro" id="IPR019787">
    <property type="entry name" value="Znf_PHD-finger"/>
</dbReference>
<comment type="caution">
    <text evidence="8">The sequence shown here is derived from an EMBL/GenBank/DDBJ whole genome shotgun (WGS) entry which is preliminary data.</text>
</comment>
<feature type="compositionally biased region" description="Basic and acidic residues" evidence="6">
    <location>
        <begin position="51"/>
        <end position="70"/>
    </location>
</feature>
<feature type="region of interest" description="Disordered" evidence="6">
    <location>
        <begin position="44"/>
        <end position="85"/>
    </location>
</feature>
<dbReference type="InterPro" id="IPR026741">
    <property type="entry name" value="SNO"/>
</dbReference>
<keyword evidence="2" id="KW-0479">Metal-binding</keyword>
<feature type="region of interest" description="Disordered" evidence="6">
    <location>
        <begin position="988"/>
        <end position="1103"/>
    </location>
</feature>
<evidence type="ECO:0000313" key="8">
    <source>
        <dbReference type="EMBL" id="CAL5224368.1"/>
    </source>
</evidence>
<dbReference type="PANTHER" id="PTHR12706:SF30">
    <property type="entry name" value="PROTEIN STRAWBERRY NOTCH-RELATED"/>
    <property type="match status" value="1"/>
</dbReference>
<feature type="compositionally biased region" description="Low complexity" evidence="6">
    <location>
        <begin position="1008"/>
        <end position="1018"/>
    </location>
</feature>
<protein>
    <submittedName>
        <fullName evidence="8">G7043 protein</fullName>
    </submittedName>
</protein>
<dbReference type="InterPro" id="IPR019786">
    <property type="entry name" value="Zinc_finger_PHD-type_CS"/>
</dbReference>
<dbReference type="Proteomes" id="UP001497392">
    <property type="component" value="Unassembled WGS sequence"/>
</dbReference>
<feature type="compositionally biased region" description="Low complexity" evidence="6">
    <location>
        <begin position="1057"/>
        <end position="1068"/>
    </location>
</feature>
<dbReference type="InterPro" id="IPR001965">
    <property type="entry name" value="Znf_PHD"/>
</dbReference>
<comment type="similarity">
    <text evidence="1">Belongs to the SBNO family.</text>
</comment>
<dbReference type="InterPro" id="IPR039187">
    <property type="entry name" value="SNO_AAA"/>
</dbReference>
<feature type="region of interest" description="Disordered" evidence="6">
    <location>
        <begin position="880"/>
        <end position="902"/>
    </location>
</feature>
<dbReference type="PROSITE" id="PS50016">
    <property type="entry name" value="ZF_PHD_2"/>
    <property type="match status" value="1"/>
</dbReference>
<dbReference type="Pfam" id="PF13872">
    <property type="entry name" value="AAA_34"/>
    <property type="match status" value="1"/>
</dbReference>
<evidence type="ECO:0000313" key="9">
    <source>
        <dbReference type="Proteomes" id="UP001497392"/>
    </source>
</evidence>
<feature type="compositionally biased region" description="Basic and acidic residues" evidence="6">
    <location>
        <begin position="1026"/>
        <end position="1035"/>
    </location>
</feature>
<dbReference type="Pfam" id="PF25373">
    <property type="entry name" value="SBNO"/>
    <property type="match status" value="1"/>
</dbReference>
<dbReference type="InterPro" id="IPR027417">
    <property type="entry name" value="P-loop_NTPase"/>
</dbReference>
<accession>A0ABP1G1Q1</accession>
<dbReference type="InterPro" id="IPR026937">
    <property type="entry name" value="SBNO_Helicase_C_dom"/>
</dbReference>
<keyword evidence="9" id="KW-1185">Reference proteome</keyword>
<gene>
    <name evidence="8" type="primary">g7043</name>
    <name evidence="8" type="ORF">VP750_LOCUS6027</name>
</gene>
<evidence type="ECO:0000259" key="7">
    <source>
        <dbReference type="PROSITE" id="PS50016"/>
    </source>
</evidence>
<dbReference type="InterPro" id="IPR057332">
    <property type="entry name" value="SBNO_a/b_dom"/>
</dbReference>
<dbReference type="CDD" id="cd15519">
    <property type="entry name" value="PHD1_Lid2p_like"/>
    <property type="match status" value="1"/>
</dbReference>
<evidence type="ECO:0000256" key="6">
    <source>
        <dbReference type="SAM" id="MobiDB-lite"/>
    </source>
</evidence>
<evidence type="ECO:0000256" key="1">
    <source>
        <dbReference type="ARBA" id="ARBA00006992"/>
    </source>
</evidence>
<feature type="compositionally biased region" description="Low complexity" evidence="6">
    <location>
        <begin position="776"/>
        <end position="790"/>
    </location>
</feature>
<feature type="compositionally biased region" description="Basic and acidic residues" evidence="6">
    <location>
        <begin position="995"/>
        <end position="1005"/>
    </location>
</feature>
<evidence type="ECO:0000256" key="4">
    <source>
        <dbReference type="ARBA" id="ARBA00022833"/>
    </source>
</evidence>
<feature type="region of interest" description="Disordered" evidence="6">
    <location>
        <begin position="707"/>
        <end position="826"/>
    </location>
</feature>
<dbReference type="SUPFAM" id="SSF52540">
    <property type="entry name" value="P-loop containing nucleoside triphosphate hydrolases"/>
    <property type="match status" value="1"/>
</dbReference>
<dbReference type="Pfam" id="PF13871">
    <property type="entry name" value="Helicase_C_4"/>
    <property type="match status" value="1"/>
</dbReference>
<feature type="compositionally biased region" description="Low complexity" evidence="6">
    <location>
        <begin position="580"/>
        <end position="592"/>
    </location>
</feature>
<dbReference type="EMBL" id="CAXHTA020000010">
    <property type="protein sequence ID" value="CAL5224368.1"/>
    <property type="molecule type" value="Genomic_DNA"/>
</dbReference>
<dbReference type="InterPro" id="IPR013083">
    <property type="entry name" value="Znf_RING/FYVE/PHD"/>
</dbReference>
<keyword evidence="4" id="KW-0862">Zinc</keyword>
<dbReference type="PROSITE" id="PS01359">
    <property type="entry name" value="ZF_PHD_1"/>
    <property type="match status" value="1"/>
</dbReference>
<feature type="compositionally biased region" description="Basic residues" evidence="6">
    <location>
        <begin position="726"/>
        <end position="735"/>
    </location>
</feature>
<organism evidence="8 9">
    <name type="scientific">Coccomyxa viridis</name>
    <dbReference type="NCBI Taxonomy" id="1274662"/>
    <lineage>
        <taxon>Eukaryota</taxon>
        <taxon>Viridiplantae</taxon>
        <taxon>Chlorophyta</taxon>
        <taxon>core chlorophytes</taxon>
        <taxon>Trebouxiophyceae</taxon>
        <taxon>Trebouxiophyceae incertae sedis</taxon>
        <taxon>Coccomyxaceae</taxon>
        <taxon>Coccomyxa</taxon>
    </lineage>
</organism>
<keyword evidence="3 5" id="KW-0863">Zinc-finger</keyword>
<dbReference type="Pfam" id="PF00628">
    <property type="entry name" value="PHD"/>
    <property type="match status" value="1"/>
</dbReference>
<sequence>MLQAAQQAAQAMGQAALSMAGMPGAADAAAALLQQGQAAAMRAAQVRAQKKALEAAKERNEQQKEKRQDDLVNGAADGDDEDDEKNIYQSYKPAKVNEGVPHPDEIVESALLAHVSPPDISYKHHLKDIVEKGLISSAQLEAVLYANMCFKVFLEGPEPRMRKGFFLGDGAGVGKGRTIAACIKEHFAAGHGTRALWVSVSKDLNFDAQRDLNDVHADTQVFPQGNSSLPPGNLDKHFGEGVLFVTYSLLISGSAKGAGGATKVEGSAPDVTLRKGTRLYQIVQWLQNGSGDPLIVFDEAHKAKNLINLKGDATQTGKTVEQLQLVLPRAKVIYSSATGASEPNNLAYMMRLGTFGFRDMKDLIGALNRSGLGALELFSVGLKATGTYISRSLSYTGAEFAIIRVEVDPVFKVMYNRAAQFWHALYNIFSQYKLIKGRKWMHYFGTQQRFFRQMLMAAKVRKTAEAALEAINGGMCVVIGLQSTGEANTSASLEEQGNVLEDFVSAPKKIMQQFLEKSFPMETELGDREMDLLAFQVHQMVMQYMEKCSLSAQEQAMADLKEANKAELAAVTPAGPSSMPSRAPAQPQAARSARAAAAAAAAAAADSDDDDILMEREVDLDTVLARRRQDAICNGQMIDLAADVDDQQLQRGIQAFEEAEKRVVEQQKEQEIGGRLQSLQREKDEALADLQEAKKAVEAAKAALAATSAAQAPDAGTDNGQNALKGRSRLSRRAPSKAADEGEEVATSPGPAPKRRRITLVISDSEDEGSGAPKQRAASASPNRAPSEAADVSDSEGEGGAPKRRAARASPRKAPAKAADGTAPDDDIVCNACGSGENGETILLCDGCDAGWHLDCLEPPLEEIPDWDWFCPTCVTDSRDKKRRSRRKAAPKQATPPPPKKVLGNRALAAMMSEDEDSEADGAVTVKALDQSDRAGATAADKASEVPQATGSGDIVVDLTFSDEESEHEASAPALRKESIAQQQVFGARTMASLRHTDAPAETRRAQRQLLQAQSRLSEAQETVEAVEKSIKMVREGTPQKPARRTGSRTRSGRGSGSASLISLGDSSAPEDSAFVASDSEEDENDEQDTPEPARRPYQTHVKNRALQGDVEIMEEECKELQYQDEEGRMRRHPRLQQILSMLLRLWDAFELPPNPLDHLTELLGGPDKVAEMTGRKGMLARTEHGVQWVERRSEEAKKDINMAEKNSFMQGHKLVAIISEAASTGISLQADKRVPNQRRRCHLTLELPWSADKAIQQFGRSHRSNQASAPIYSIIVTQCGGEYRFAASAAKRLQSLGALLRGDRRALGAGQDLKEFDVDNKYGLVALTRILEDCTGKTLHMEAVKLPKLPARLRLNPAEPQTDDEFYRYMKEVLRPIGVLVQTKRGEEVPSQAMRSVTSFLNRVLAMSMEDQEMIFKYFSDTMEAMIAEAKSEGRHERGPINLQATAVHVAHRTAIHREAGTGATTYRTVLDVDRGLSWEEALAMRDAHVAEVHTAGATVDPLVGFHLFTTSREIGKTGHTYVILVILSKRKAIMRYRVLRPNNIFQPLVASHMLRSNYKKVTDAVAKKTWNFWYNFTQTNCIHGTGCKNRKEGRECRIGMRLQRTQLITGAVLPIFSVLADVVLCGRISKNSEKDALKVVRTKITDTDEPLVGLAITVEDADSLCELLGHVEEQ</sequence>
<dbReference type="PANTHER" id="PTHR12706">
    <property type="entry name" value="STRAWBERRY NOTCH-RELATED"/>
    <property type="match status" value="1"/>
</dbReference>
<feature type="compositionally biased region" description="Acidic residues" evidence="6">
    <location>
        <begin position="1079"/>
        <end position="1090"/>
    </location>
</feature>
<reference evidence="8 9" key="1">
    <citation type="submission" date="2024-06" db="EMBL/GenBank/DDBJ databases">
        <authorList>
            <person name="Kraege A."/>
            <person name="Thomma B."/>
        </authorList>
    </citation>
    <scope>NUCLEOTIDE SEQUENCE [LARGE SCALE GENOMIC DNA]</scope>
</reference>
<dbReference type="Gene3D" id="3.40.50.300">
    <property type="entry name" value="P-loop containing nucleotide triphosphate hydrolases"/>
    <property type="match status" value="1"/>
</dbReference>
<dbReference type="Gene3D" id="3.30.40.10">
    <property type="entry name" value="Zinc/RING finger domain, C3HC4 (zinc finger)"/>
    <property type="match status" value="1"/>
</dbReference>
<feature type="compositionally biased region" description="Basic residues" evidence="6">
    <location>
        <begin position="881"/>
        <end position="890"/>
    </location>
</feature>
<feature type="region of interest" description="Disordered" evidence="6">
    <location>
        <begin position="572"/>
        <end position="592"/>
    </location>
</feature>
<evidence type="ECO:0000256" key="2">
    <source>
        <dbReference type="ARBA" id="ARBA00022723"/>
    </source>
</evidence>
<feature type="compositionally biased region" description="Basic residues" evidence="6">
    <location>
        <begin position="802"/>
        <end position="815"/>
    </location>
</feature>
<evidence type="ECO:0000256" key="3">
    <source>
        <dbReference type="ARBA" id="ARBA00022771"/>
    </source>
</evidence>
<feature type="domain" description="PHD-type" evidence="7">
    <location>
        <begin position="827"/>
        <end position="877"/>
    </location>
</feature>
<feature type="compositionally biased region" description="Basic residues" evidence="6">
    <location>
        <begin position="1042"/>
        <end position="1052"/>
    </location>
</feature>
<evidence type="ECO:0000256" key="5">
    <source>
        <dbReference type="PROSITE-ProRule" id="PRU00146"/>
    </source>
</evidence>
<name>A0ABP1G1Q1_9CHLO</name>
<dbReference type="SUPFAM" id="SSF57903">
    <property type="entry name" value="FYVE/PHD zinc finger"/>
    <property type="match status" value="1"/>
</dbReference>